<dbReference type="InterPro" id="IPR036985">
    <property type="entry name" value="Transglutaminase-like_sf"/>
</dbReference>
<organism evidence="3 4">
    <name type="scientific">Cervus elaphus hippelaphus</name>
    <name type="common">European red deer</name>
    <dbReference type="NCBI Taxonomy" id="46360"/>
    <lineage>
        <taxon>Eukaryota</taxon>
        <taxon>Metazoa</taxon>
        <taxon>Chordata</taxon>
        <taxon>Craniata</taxon>
        <taxon>Vertebrata</taxon>
        <taxon>Euteleostomi</taxon>
        <taxon>Mammalia</taxon>
        <taxon>Eutheria</taxon>
        <taxon>Laurasiatheria</taxon>
        <taxon>Artiodactyla</taxon>
        <taxon>Ruminantia</taxon>
        <taxon>Pecora</taxon>
        <taxon>Cervidae</taxon>
        <taxon>Cervinae</taxon>
        <taxon>Cervus</taxon>
    </lineage>
</organism>
<dbReference type="InterPro" id="IPR050779">
    <property type="entry name" value="Transglutaminase"/>
</dbReference>
<dbReference type="InterPro" id="IPR013783">
    <property type="entry name" value="Ig-like_fold"/>
</dbReference>
<dbReference type="InterPro" id="IPR002931">
    <property type="entry name" value="Transglutaminase-like"/>
</dbReference>
<proteinExistence type="inferred from homology"/>
<comment type="caution">
    <text evidence="3">The sequence shown here is derived from an EMBL/GenBank/DDBJ whole genome shotgun (WGS) entry which is preliminary data.</text>
</comment>
<protein>
    <submittedName>
        <fullName evidence="3">F13A1</fullName>
    </submittedName>
</protein>
<evidence type="ECO:0000256" key="1">
    <source>
        <dbReference type="ARBA" id="ARBA00005968"/>
    </source>
</evidence>
<dbReference type="PANTHER" id="PTHR11590:SF42">
    <property type="entry name" value="COAGULATION FACTOR XIII A CHAIN"/>
    <property type="match status" value="1"/>
</dbReference>
<dbReference type="InterPro" id="IPR001102">
    <property type="entry name" value="Transglutaminase_N"/>
</dbReference>
<dbReference type="EMBL" id="MKHE01000007">
    <property type="protein sequence ID" value="OWK13241.1"/>
    <property type="molecule type" value="Genomic_DNA"/>
</dbReference>
<dbReference type="Pfam" id="PF00868">
    <property type="entry name" value="Transglut_N"/>
    <property type="match status" value="1"/>
</dbReference>
<dbReference type="InterPro" id="IPR014756">
    <property type="entry name" value="Ig_E-set"/>
</dbReference>
<name>A0A212D4S2_CEREH</name>
<dbReference type="AlphaFoldDB" id="A0A212D4S2"/>
<gene>
    <name evidence="3" type="ORF">Celaphus_00014633</name>
</gene>
<dbReference type="GO" id="GO:0003810">
    <property type="term" value="F:protein-glutamine gamma-glutamyltransferase activity"/>
    <property type="evidence" value="ECO:0007669"/>
    <property type="project" value="TreeGrafter"/>
</dbReference>
<comment type="similarity">
    <text evidence="1">Belongs to the transglutaminase superfamily. Transglutaminase family.</text>
</comment>
<dbReference type="InterPro" id="IPR038765">
    <property type="entry name" value="Papain-like_cys_pep_sf"/>
</dbReference>
<sequence length="469" mass="51931">MILRGFETGEEVLQGERAVANVCMVVTSGGPNFASRFGQGWLVGGRMLTDGRSGAWADCGLRRAAPGGRYPQENKGTYIPVPVVSELQSGKWGAKVIMREDRSVRLSVQSSPDCIVGKFRMYVAVWTPYGVIRTSRNPETDTYILFNPWCEEDAVYLDNEKEREEYVLNDIGVIFHGDFNDIKSRSWSYGQINAKDDEGVIVGSWDNAYAYGVPPSAWTGSLDILLEYKSSQKPVRYGQCWVFAGVFNTFLRCLGIPARIVTNYFSAHDNDANLQLDIFLEEDGNVNSKLTKDSVWIVTNYFSAHDNDANLQLDIFLEEDGNVNSKLTKDSVWAELTPFPSITGADAPRLHIPERLMDSLLFGNGGGLLLPSAPLLLLHLPGTVQPQVLAPLRLAHPALGAAEIPTVTSAQRPSWRQRLSRPWDSFQPIQASASGMYRCGPASVQAIKHGHVCFQFDAPFVFAENVIPF</sequence>
<dbReference type="Gene3D" id="3.90.260.10">
    <property type="entry name" value="Transglutaminase-like"/>
    <property type="match status" value="4"/>
</dbReference>
<dbReference type="SMART" id="SM00460">
    <property type="entry name" value="TGc"/>
    <property type="match status" value="1"/>
</dbReference>
<dbReference type="Gene3D" id="2.60.40.10">
    <property type="entry name" value="Immunoglobulins"/>
    <property type="match status" value="1"/>
</dbReference>
<dbReference type="Proteomes" id="UP000242450">
    <property type="component" value="Chromosome 7"/>
</dbReference>
<dbReference type="SUPFAM" id="SSF54001">
    <property type="entry name" value="Cysteine proteinases"/>
    <property type="match status" value="2"/>
</dbReference>
<accession>A0A212D4S2</accession>
<evidence type="ECO:0000259" key="2">
    <source>
        <dbReference type="SMART" id="SM00460"/>
    </source>
</evidence>
<reference evidence="3 4" key="1">
    <citation type="journal article" date="2018" name="Mol. Genet. Genomics">
        <title>The red deer Cervus elaphus genome CerEla1.0: sequencing, annotating, genes, and chromosomes.</title>
        <authorList>
            <person name="Bana N.A."/>
            <person name="Nyiri A."/>
            <person name="Nagy J."/>
            <person name="Frank K."/>
            <person name="Nagy T."/>
            <person name="Steger V."/>
            <person name="Schiller M."/>
            <person name="Lakatos P."/>
            <person name="Sugar L."/>
            <person name="Horn P."/>
            <person name="Barta E."/>
            <person name="Orosz L."/>
        </authorList>
    </citation>
    <scope>NUCLEOTIDE SEQUENCE [LARGE SCALE GENOMIC DNA]</scope>
    <source>
        <strain evidence="3">Hungarian</strain>
    </source>
</reference>
<dbReference type="SUPFAM" id="SSF81296">
    <property type="entry name" value="E set domains"/>
    <property type="match status" value="1"/>
</dbReference>
<dbReference type="Pfam" id="PF01841">
    <property type="entry name" value="Transglut_core"/>
    <property type="match status" value="1"/>
</dbReference>
<feature type="domain" description="Transglutaminase-like" evidence="2">
    <location>
        <begin position="232"/>
        <end position="311"/>
    </location>
</feature>
<dbReference type="InterPro" id="IPR013808">
    <property type="entry name" value="Transglutaminase_AS"/>
</dbReference>
<dbReference type="OrthoDB" id="437511at2759"/>
<evidence type="ECO:0000313" key="3">
    <source>
        <dbReference type="EMBL" id="OWK13241.1"/>
    </source>
</evidence>
<dbReference type="PANTHER" id="PTHR11590">
    <property type="entry name" value="PROTEIN-GLUTAMINE GAMMA-GLUTAMYLTRANSFERASE"/>
    <property type="match status" value="1"/>
</dbReference>
<dbReference type="GO" id="GO:0072378">
    <property type="term" value="P:blood coagulation, fibrin clot formation"/>
    <property type="evidence" value="ECO:0007669"/>
    <property type="project" value="TreeGrafter"/>
</dbReference>
<keyword evidence="4" id="KW-1185">Reference proteome</keyword>
<dbReference type="PROSITE" id="PS00547">
    <property type="entry name" value="TRANSGLUTAMINASES"/>
    <property type="match status" value="1"/>
</dbReference>
<evidence type="ECO:0000313" key="4">
    <source>
        <dbReference type="Proteomes" id="UP000242450"/>
    </source>
</evidence>